<evidence type="ECO:0000256" key="1">
    <source>
        <dbReference type="SAM" id="MobiDB-lite"/>
    </source>
</evidence>
<dbReference type="WBParaSite" id="Hba_09620">
    <property type="protein sequence ID" value="Hba_09620"/>
    <property type="gene ID" value="Hba_09620"/>
</dbReference>
<reference evidence="4" key="1">
    <citation type="submission" date="2016-11" db="UniProtKB">
        <authorList>
            <consortium name="WormBaseParasite"/>
        </authorList>
    </citation>
    <scope>IDENTIFICATION</scope>
</reference>
<evidence type="ECO:0000313" key="3">
    <source>
        <dbReference type="Proteomes" id="UP000095283"/>
    </source>
</evidence>
<keyword evidence="2" id="KW-0812">Transmembrane</keyword>
<sequence length="203" mass="23234">MRIKSLPKHRLSSDTSQLLNVGNSVFKSQLKIWRRIIFMYFISYILYYIKMDYSILVEDIGIEEEVVPKKRGRPRSSQVASETKPIQMHSHSSLPLRTSPPSPTQPVENIEDSESGRTSPQTPVLVNHSDVQGEDTNNSSPADVEEVWQHYMTRADYHVFVAGSHTKLGKSKGRTNNTDDSEEIATIKRIERAVRTLIIYYQI</sequence>
<name>A0A1I7WWP4_HETBA</name>
<keyword evidence="2" id="KW-0472">Membrane</keyword>
<proteinExistence type="predicted"/>
<feature type="transmembrane region" description="Helical" evidence="2">
    <location>
        <begin position="32"/>
        <end position="49"/>
    </location>
</feature>
<keyword evidence="3" id="KW-1185">Reference proteome</keyword>
<keyword evidence="2" id="KW-1133">Transmembrane helix</keyword>
<dbReference type="AlphaFoldDB" id="A0A1I7WWP4"/>
<dbReference type="Proteomes" id="UP000095283">
    <property type="component" value="Unplaced"/>
</dbReference>
<accession>A0A1I7WWP4</accession>
<feature type="region of interest" description="Disordered" evidence="1">
    <location>
        <begin position="68"/>
        <end position="142"/>
    </location>
</feature>
<organism evidence="3 4">
    <name type="scientific">Heterorhabditis bacteriophora</name>
    <name type="common">Entomopathogenic nematode worm</name>
    <dbReference type="NCBI Taxonomy" id="37862"/>
    <lineage>
        <taxon>Eukaryota</taxon>
        <taxon>Metazoa</taxon>
        <taxon>Ecdysozoa</taxon>
        <taxon>Nematoda</taxon>
        <taxon>Chromadorea</taxon>
        <taxon>Rhabditida</taxon>
        <taxon>Rhabditina</taxon>
        <taxon>Rhabditomorpha</taxon>
        <taxon>Strongyloidea</taxon>
        <taxon>Heterorhabditidae</taxon>
        <taxon>Heterorhabditis</taxon>
    </lineage>
</organism>
<protein>
    <submittedName>
        <fullName evidence="4">Uncharacterized protein</fullName>
    </submittedName>
</protein>
<evidence type="ECO:0000256" key="2">
    <source>
        <dbReference type="SAM" id="Phobius"/>
    </source>
</evidence>
<evidence type="ECO:0000313" key="4">
    <source>
        <dbReference type="WBParaSite" id="Hba_09620"/>
    </source>
</evidence>